<evidence type="ECO:0000313" key="6">
    <source>
        <dbReference type="Proteomes" id="UP001151699"/>
    </source>
</evidence>
<dbReference type="GO" id="GO:0001836">
    <property type="term" value="P:release of cytochrome c from mitochondria"/>
    <property type="evidence" value="ECO:0007669"/>
    <property type="project" value="TreeGrafter"/>
</dbReference>
<dbReference type="FunFam" id="1.10.437.10:FF:000009">
    <property type="entry name" value="Uncharacterized protein, isoform A"/>
    <property type="match status" value="1"/>
</dbReference>
<dbReference type="InterPro" id="IPR046371">
    <property type="entry name" value="Bcl-2_BH1-3"/>
</dbReference>
<dbReference type="EMBL" id="WJQU01002034">
    <property type="protein sequence ID" value="KAJ6633422.1"/>
    <property type="molecule type" value="Genomic_DNA"/>
</dbReference>
<dbReference type="Gene3D" id="1.10.437.10">
    <property type="entry name" value="Blc2-like"/>
    <property type="match status" value="1"/>
</dbReference>
<dbReference type="PRINTS" id="PR01862">
    <property type="entry name" value="BCL2FAMILY"/>
</dbReference>
<dbReference type="SMART" id="SM00337">
    <property type="entry name" value="BCL"/>
    <property type="match status" value="1"/>
</dbReference>
<keyword evidence="6" id="KW-1185">Reference proteome</keyword>
<name>A0A9Q0MKX2_9DIPT</name>
<accession>A0A9Q0MKX2</accession>
<dbReference type="InterPro" id="IPR036834">
    <property type="entry name" value="Bcl-2-like_sf"/>
</dbReference>
<dbReference type="GO" id="GO:0042981">
    <property type="term" value="P:regulation of apoptotic process"/>
    <property type="evidence" value="ECO:0007669"/>
    <property type="project" value="InterPro"/>
</dbReference>
<evidence type="ECO:0000259" key="4">
    <source>
        <dbReference type="SMART" id="SM00337"/>
    </source>
</evidence>
<dbReference type="GO" id="GO:0008630">
    <property type="term" value="P:intrinsic apoptotic signaling pathway in response to DNA damage"/>
    <property type="evidence" value="ECO:0007669"/>
    <property type="project" value="TreeGrafter"/>
</dbReference>
<evidence type="ECO:0000256" key="1">
    <source>
        <dbReference type="ARBA" id="ARBA00009458"/>
    </source>
</evidence>
<dbReference type="InterPro" id="IPR026298">
    <property type="entry name" value="Bcl-2_fam"/>
</dbReference>
<sequence length="206" mass="23514">MLLEHEDTFQDNKKSWKKPRSSKIIPSGEDIITEGKCLCGQYIRARLKRAGFLNRKVTQRLRTMLDTPAAFSTREIFPALNAMGEELERMHPRIYSNVSRQLSRAAFGELQCADTAPFLLHAAAKELFKNEINWGKIVSMFAVAGGLAVDIVRQGHYDYLNRLIDGTGDVIEEDLLPWLRDNGSFYGLLDHIRPVVPEQSFLNWFT</sequence>
<dbReference type="GO" id="GO:0005741">
    <property type="term" value="C:mitochondrial outer membrane"/>
    <property type="evidence" value="ECO:0007669"/>
    <property type="project" value="TreeGrafter"/>
</dbReference>
<dbReference type="AlphaFoldDB" id="A0A9Q0MKX2"/>
<protein>
    <submittedName>
        <fullName evidence="5">Bcl-2-related ovarian killer protein</fullName>
    </submittedName>
</protein>
<dbReference type="CDD" id="cd06845">
    <property type="entry name" value="Bcl-2_like"/>
    <property type="match status" value="1"/>
</dbReference>
<evidence type="ECO:0000313" key="5">
    <source>
        <dbReference type="EMBL" id="KAJ6633422.1"/>
    </source>
</evidence>
<dbReference type="OrthoDB" id="6021377at2759"/>
<feature type="region of interest" description="Disordered" evidence="3">
    <location>
        <begin position="1"/>
        <end position="21"/>
    </location>
</feature>
<comment type="caution">
    <text evidence="5">The sequence shown here is derived from an EMBL/GenBank/DDBJ whole genome shotgun (WGS) entry which is preliminary data.</text>
</comment>
<dbReference type="SUPFAM" id="SSF56854">
    <property type="entry name" value="Bcl-2 inhibitors of programmed cell death"/>
    <property type="match status" value="1"/>
</dbReference>
<dbReference type="Proteomes" id="UP001151699">
    <property type="component" value="Unassembled WGS sequence"/>
</dbReference>
<proteinExistence type="inferred from homology"/>
<dbReference type="GO" id="GO:0097192">
    <property type="term" value="P:extrinsic apoptotic signaling pathway in absence of ligand"/>
    <property type="evidence" value="ECO:0007669"/>
    <property type="project" value="TreeGrafter"/>
</dbReference>
<dbReference type="Pfam" id="PF00452">
    <property type="entry name" value="Bcl-2"/>
    <property type="match status" value="1"/>
</dbReference>
<dbReference type="InterPro" id="IPR002475">
    <property type="entry name" value="Bcl2-like"/>
</dbReference>
<reference evidence="5" key="1">
    <citation type="submission" date="2022-07" db="EMBL/GenBank/DDBJ databases">
        <authorList>
            <person name="Trinca V."/>
            <person name="Uliana J.V.C."/>
            <person name="Torres T.T."/>
            <person name="Ward R.J."/>
            <person name="Monesi N."/>
        </authorList>
    </citation>
    <scope>NUCLEOTIDE SEQUENCE</scope>
    <source>
        <strain evidence="5">HSMRA1968</strain>
        <tissue evidence="5">Whole embryos</tissue>
    </source>
</reference>
<dbReference type="PANTHER" id="PTHR11256">
    <property type="entry name" value="BCL-2 RELATED"/>
    <property type="match status" value="1"/>
</dbReference>
<dbReference type="PROSITE" id="PS50062">
    <property type="entry name" value="BCL2_FAMILY"/>
    <property type="match status" value="1"/>
</dbReference>
<feature type="domain" description="Bcl-2 Bcl-2 homology region 1-3" evidence="4">
    <location>
        <begin position="80"/>
        <end position="185"/>
    </location>
</feature>
<organism evidence="5 6">
    <name type="scientific">Pseudolycoriella hygida</name>
    <dbReference type="NCBI Taxonomy" id="35572"/>
    <lineage>
        <taxon>Eukaryota</taxon>
        <taxon>Metazoa</taxon>
        <taxon>Ecdysozoa</taxon>
        <taxon>Arthropoda</taxon>
        <taxon>Hexapoda</taxon>
        <taxon>Insecta</taxon>
        <taxon>Pterygota</taxon>
        <taxon>Neoptera</taxon>
        <taxon>Endopterygota</taxon>
        <taxon>Diptera</taxon>
        <taxon>Nematocera</taxon>
        <taxon>Sciaroidea</taxon>
        <taxon>Sciaridae</taxon>
        <taxon>Pseudolycoriella</taxon>
    </lineage>
</organism>
<gene>
    <name evidence="5" type="primary">BOK</name>
    <name evidence="5" type="ORF">Bhyg_16338</name>
</gene>
<keyword evidence="2" id="KW-0053">Apoptosis</keyword>
<evidence type="ECO:0000256" key="2">
    <source>
        <dbReference type="ARBA" id="ARBA00022703"/>
    </source>
</evidence>
<feature type="compositionally biased region" description="Basic and acidic residues" evidence="3">
    <location>
        <begin position="1"/>
        <end position="14"/>
    </location>
</feature>
<dbReference type="GO" id="GO:0051400">
    <property type="term" value="F:BH domain binding"/>
    <property type="evidence" value="ECO:0007669"/>
    <property type="project" value="TreeGrafter"/>
</dbReference>
<comment type="similarity">
    <text evidence="1">Belongs to the Bcl-2 family.</text>
</comment>
<evidence type="ECO:0000256" key="3">
    <source>
        <dbReference type="SAM" id="MobiDB-lite"/>
    </source>
</evidence>
<feature type="non-terminal residue" evidence="5">
    <location>
        <position position="206"/>
    </location>
</feature>
<dbReference type="PANTHER" id="PTHR11256:SF63">
    <property type="entry name" value="BG1"/>
    <property type="match status" value="1"/>
</dbReference>